<evidence type="ECO:0000313" key="9">
    <source>
        <dbReference type="EMBL" id="MBF1307594.1"/>
    </source>
</evidence>
<evidence type="ECO:0000256" key="4">
    <source>
        <dbReference type="ARBA" id="ARBA00022989"/>
    </source>
</evidence>
<reference evidence="10" key="3">
    <citation type="submission" date="2022-07" db="EMBL/GenBank/DDBJ databases">
        <title>Parvimonas micra travels from the subgingival sulcus of the human oral cavity to the colorectal adenocarcinoma.</title>
        <authorList>
            <person name="Conde-Perez K."/>
            <person name="Buetas E."/>
            <person name="Aja-Macaya P."/>
            <person name="Martin-De Arribas E."/>
            <person name="Iglesias-Corras I."/>
            <person name="Trigo-Tasende N."/>
            <person name="Nasser-Ali M."/>
            <person name="Estevez L.S."/>
            <person name="Rumbo-Feal S."/>
            <person name="Otero-Alen B."/>
            <person name="Noguera J.F."/>
            <person name="Concha A."/>
            <person name="Pardinas-Lopez S."/>
            <person name="Carda-Dieguez M."/>
            <person name="Gomez-Randulfe I."/>
            <person name="Martinez-Lago N."/>
            <person name="Ladra S."/>
            <person name="Aparicio L.A."/>
            <person name="Bou G."/>
            <person name="Mira A."/>
            <person name="Vallejo J.A."/>
            <person name="Poza M."/>
        </authorList>
    </citation>
    <scope>NUCLEOTIDE SEQUENCE</scope>
    <source>
        <strain evidence="11">PM102KC-G-1</strain>
        <strain evidence="10">PM79KC-AC-4</strain>
    </source>
</reference>
<dbReference type="EMBL" id="CP101412">
    <property type="protein sequence ID" value="WBB30480.1"/>
    <property type="molecule type" value="Genomic_DNA"/>
</dbReference>
<dbReference type="OrthoDB" id="9768783at2"/>
<dbReference type="PROSITE" id="PS50850">
    <property type="entry name" value="MFS"/>
    <property type="match status" value="1"/>
</dbReference>
<proteinExistence type="predicted"/>
<dbReference type="Proteomes" id="UP001141458">
    <property type="component" value="Unassembled WGS sequence"/>
</dbReference>
<dbReference type="Pfam" id="PF11700">
    <property type="entry name" value="ATG22"/>
    <property type="match status" value="2"/>
</dbReference>
<protein>
    <submittedName>
        <fullName evidence="8">MFS transporter</fullName>
    </submittedName>
</protein>
<evidence type="ECO:0000313" key="12">
    <source>
        <dbReference type="Proteomes" id="UP000031386"/>
    </source>
</evidence>
<dbReference type="EMBL" id="JABZRE010000040">
    <property type="protein sequence ID" value="MBF1307594.1"/>
    <property type="molecule type" value="Genomic_DNA"/>
</dbReference>
<keyword evidence="3 6" id="KW-0812">Transmembrane</keyword>
<feature type="transmembrane region" description="Helical" evidence="6">
    <location>
        <begin position="46"/>
        <end position="68"/>
    </location>
</feature>
<dbReference type="InterPro" id="IPR020846">
    <property type="entry name" value="MFS_dom"/>
</dbReference>
<dbReference type="InterPro" id="IPR050495">
    <property type="entry name" value="ATG22/LtaA_families"/>
</dbReference>
<feature type="transmembrane region" description="Helical" evidence="6">
    <location>
        <begin position="75"/>
        <end position="94"/>
    </location>
</feature>
<dbReference type="GO" id="GO:0022857">
    <property type="term" value="F:transmembrane transporter activity"/>
    <property type="evidence" value="ECO:0007669"/>
    <property type="project" value="InterPro"/>
</dbReference>
<sequence>MFGYSKKELSWILYDCANSAYSMAITTALFPIYFGMVGGNEMNLGYYNSFASIIIAVISPILGTIADFKGMKKKLFTLFSLIAIFSTLFLSFAGEFGLPLLMAFFVLGSVTFAGSNIFYDAFLVDVTNDERMDKISTAGFAYGYIASVIPFMFCLGAVLIFGMKNPLGYQIGFVITSVWWLTLTIPMYKNIDQIYGVEPVPNPVRESFSTVFHTLKNIEKNKVVVIFLCSYFLYIDGVDTIIKMVIPYATSVLDADKFNTLVLLGILIYVQIVAFPFAIIYGRLASKFGTRTMIKVGIITYMVSVIFAYFMSNLVHVFVLSTFIASAQGGIQALSRSYYAKIIPKENANEFFGFYNIFGKFAAIIGPFIMSLITTITHNPRYSILGIIPLFVVGYLIMLQLPKEER</sequence>
<dbReference type="PANTHER" id="PTHR23519:SF1">
    <property type="entry name" value="AUTOPHAGY-RELATED PROTEIN 22"/>
    <property type="match status" value="1"/>
</dbReference>
<feature type="transmembrane region" description="Helical" evidence="6">
    <location>
        <begin position="223"/>
        <end position="246"/>
    </location>
</feature>
<dbReference type="EMBL" id="CP009761">
    <property type="protein sequence ID" value="AIZ36250.1"/>
    <property type="molecule type" value="Genomic_DNA"/>
</dbReference>
<feature type="domain" description="Major facilitator superfamily (MFS) profile" evidence="7">
    <location>
        <begin position="1"/>
        <end position="406"/>
    </location>
</feature>
<feature type="transmembrane region" description="Helical" evidence="6">
    <location>
        <begin position="167"/>
        <end position="185"/>
    </location>
</feature>
<dbReference type="GO" id="GO:0005886">
    <property type="term" value="C:plasma membrane"/>
    <property type="evidence" value="ECO:0007669"/>
    <property type="project" value="UniProtKB-SubCell"/>
</dbReference>
<dbReference type="RefSeq" id="WP_004832122.1">
    <property type="nucleotide sequence ID" value="NZ_BHYQ01000001.1"/>
</dbReference>
<dbReference type="GeneID" id="93384408"/>
<evidence type="ECO:0000256" key="5">
    <source>
        <dbReference type="ARBA" id="ARBA00023136"/>
    </source>
</evidence>
<evidence type="ECO:0000256" key="6">
    <source>
        <dbReference type="SAM" id="Phobius"/>
    </source>
</evidence>
<evidence type="ECO:0000256" key="1">
    <source>
        <dbReference type="ARBA" id="ARBA00004651"/>
    </source>
</evidence>
<evidence type="ECO:0000259" key="7">
    <source>
        <dbReference type="PROSITE" id="PS50850"/>
    </source>
</evidence>
<keyword evidence="5 6" id="KW-0472">Membrane</keyword>
<dbReference type="Proteomes" id="UP000758611">
    <property type="component" value="Unassembled WGS sequence"/>
</dbReference>
<accession>A0A0B4S0J1</accession>
<feature type="transmembrane region" description="Helical" evidence="6">
    <location>
        <begin position="351"/>
        <end position="376"/>
    </location>
</feature>
<keyword evidence="2" id="KW-0813">Transport</keyword>
<dbReference type="InterPro" id="IPR036259">
    <property type="entry name" value="MFS_trans_sf"/>
</dbReference>
<dbReference type="PANTHER" id="PTHR23519">
    <property type="entry name" value="AUTOPHAGY-RELATED PROTEIN 22"/>
    <property type="match status" value="1"/>
</dbReference>
<dbReference type="Proteomes" id="UP000031386">
    <property type="component" value="Chromosome"/>
</dbReference>
<dbReference type="Proteomes" id="UP001210690">
    <property type="component" value="Chromosome"/>
</dbReference>
<feature type="transmembrane region" description="Helical" evidence="6">
    <location>
        <begin position="100"/>
        <end position="119"/>
    </location>
</feature>
<feature type="transmembrane region" description="Helical" evidence="6">
    <location>
        <begin position="12"/>
        <end position="34"/>
    </location>
</feature>
<comment type="subcellular location">
    <subcellularLocation>
        <location evidence="1">Cell membrane</location>
        <topology evidence="1">Multi-pass membrane protein</topology>
    </subcellularLocation>
</comment>
<evidence type="ECO:0000313" key="11">
    <source>
        <dbReference type="EMBL" id="WBB30480.1"/>
    </source>
</evidence>
<dbReference type="InterPro" id="IPR024671">
    <property type="entry name" value="Atg22-like"/>
</dbReference>
<feature type="transmembrane region" description="Helical" evidence="6">
    <location>
        <begin position="140"/>
        <end position="161"/>
    </location>
</feature>
<evidence type="ECO:0000256" key="2">
    <source>
        <dbReference type="ARBA" id="ARBA00022448"/>
    </source>
</evidence>
<gene>
    <name evidence="9" type="ORF">HXM94_07450</name>
    <name evidence="11" type="ORF">NM222_05800</name>
    <name evidence="10" type="ORF">NND69_06030</name>
    <name evidence="8" type="ORF">NW74_02215</name>
</gene>
<dbReference type="Gene3D" id="1.20.1250.20">
    <property type="entry name" value="MFS general substrate transporter like domains"/>
    <property type="match status" value="2"/>
</dbReference>
<dbReference type="STRING" id="33033.NW74_02215"/>
<organism evidence="8 12">
    <name type="scientific">Parvimonas micra</name>
    <dbReference type="NCBI Taxonomy" id="33033"/>
    <lineage>
        <taxon>Bacteria</taxon>
        <taxon>Bacillati</taxon>
        <taxon>Bacillota</taxon>
        <taxon>Tissierellia</taxon>
        <taxon>Tissierellales</taxon>
        <taxon>Peptoniphilaceae</taxon>
        <taxon>Parvimonas</taxon>
    </lineage>
</organism>
<evidence type="ECO:0000313" key="8">
    <source>
        <dbReference type="EMBL" id="AIZ36250.1"/>
    </source>
</evidence>
<feature type="transmembrane region" description="Helical" evidence="6">
    <location>
        <begin position="258"/>
        <end position="281"/>
    </location>
</feature>
<feature type="transmembrane region" description="Helical" evidence="6">
    <location>
        <begin position="382"/>
        <end position="401"/>
    </location>
</feature>
<keyword evidence="4 6" id="KW-1133">Transmembrane helix</keyword>
<dbReference type="EMBL" id="JANDZV010000004">
    <property type="protein sequence ID" value="MCZ7407914.1"/>
    <property type="molecule type" value="Genomic_DNA"/>
</dbReference>
<reference evidence="9" key="2">
    <citation type="submission" date="2020-04" db="EMBL/GenBank/DDBJ databases">
        <title>Deep metagenomics examines the oral microbiome during advanced dental caries in children, revealing novel taxa and co-occurrences with host molecules.</title>
        <authorList>
            <person name="Baker J.L."/>
            <person name="Morton J.T."/>
            <person name="Dinis M."/>
            <person name="Alvarez R."/>
            <person name="Tran N.C."/>
            <person name="Knight R."/>
            <person name="Edlund A."/>
        </authorList>
    </citation>
    <scope>NUCLEOTIDE SEQUENCE</scope>
    <source>
        <strain evidence="9">JCVI_23_bin.11</strain>
    </source>
</reference>
<reference evidence="8 12" key="1">
    <citation type="submission" date="2014-10" db="EMBL/GenBank/DDBJ databases">
        <title>Complete genome sequence of Parvimonas micra KCOM 1535 (= ChDC B708).</title>
        <authorList>
            <person name="Kook J.-K."/>
            <person name="Park S.-N."/>
            <person name="Lim Y.K."/>
            <person name="Roh H."/>
        </authorList>
    </citation>
    <scope>NUCLEOTIDE SEQUENCE [LARGE SCALE GENOMIC DNA]</scope>
    <source>
        <strain evidence="8">KCOM 1535</strain>
        <strain evidence="12">KCOM 1535 / ChDC B708</strain>
    </source>
</reference>
<dbReference type="KEGG" id="pmic:NW74_02215"/>
<evidence type="ECO:0000256" key="3">
    <source>
        <dbReference type="ARBA" id="ARBA00022692"/>
    </source>
</evidence>
<dbReference type="AlphaFoldDB" id="A0A0B4S0J1"/>
<name>A0A0B4S0J1_9FIRM</name>
<keyword evidence="12" id="KW-1185">Reference proteome</keyword>
<evidence type="ECO:0000313" key="10">
    <source>
        <dbReference type="EMBL" id="MCZ7407914.1"/>
    </source>
</evidence>
<dbReference type="SUPFAM" id="SSF103473">
    <property type="entry name" value="MFS general substrate transporter"/>
    <property type="match status" value="1"/>
</dbReference>